<sequence length="47" mass="5103">MEQNMARMVWRFGMSAVEKSQPFMSFLSAMLAGVGRLPRQPGAAASA</sequence>
<evidence type="ECO:0000313" key="2">
    <source>
        <dbReference type="Proteomes" id="UP000068250"/>
    </source>
</evidence>
<dbReference type="Proteomes" id="UP000068250">
    <property type="component" value="Chromosome I"/>
</dbReference>
<dbReference type="STRING" id="431306.AGA_2528"/>
<gene>
    <name evidence="1" type="ORF">AGA_2528</name>
</gene>
<protein>
    <submittedName>
        <fullName evidence="1">Uncharacterized protein</fullName>
    </submittedName>
</protein>
<accession>A0A0U5BLY6</accession>
<organism evidence="1 2">
    <name type="scientific">Acetobacter ghanensis</name>
    <dbReference type="NCBI Taxonomy" id="431306"/>
    <lineage>
        <taxon>Bacteria</taxon>
        <taxon>Pseudomonadati</taxon>
        <taxon>Pseudomonadota</taxon>
        <taxon>Alphaproteobacteria</taxon>
        <taxon>Acetobacterales</taxon>
        <taxon>Acetobacteraceae</taxon>
        <taxon>Acetobacter</taxon>
    </lineage>
</organism>
<dbReference type="PATRIC" id="fig|431306.5.peg.2608"/>
<proteinExistence type="predicted"/>
<evidence type="ECO:0000313" key="1">
    <source>
        <dbReference type="EMBL" id="CEF57212.1"/>
    </source>
</evidence>
<dbReference type="EMBL" id="LN609302">
    <property type="protein sequence ID" value="CEF57212.1"/>
    <property type="molecule type" value="Genomic_DNA"/>
</dbReference>
<name>A0A0U5BLY6_9PROT</name>
<dbReference type="AlphaFoldDB" id="A0A0U5BLY6"/>
<reference evidence="2" key="1">
    <citation type="submission" date="2014-09" db="EMBL/GenBank/DDBJ databases">
        <authorList>
            <person name="Illeghems K.G."/>
        </authorList>
    </citation>
    <scope>NUCLEOTIDE SEQUENCE [LARGE SCALE GENOMIC DNA]</scope>
    <source>
        <strain evidence="2">LMG 23848T</strain>
    </source>
</reference>